<dbReference type="PANTHER" id="PTHR47953">
    <property type="entry name" value="OS08G0105600 PROTEIN"/>
    <property type="match status" value="1"/>
</dbReference>
<evidence type="ECO:0000256" key="3">
    <source>
        <dbReference type="ARBA" id="ARBA00010617"/>
    </source>
</evidence>
<sequence length="459" mass="52527">MIIMTRASSFVSQMMLQIIRSPSLPLFTSLVLLVVLAIYWKRFRSHTCPIDLRLPPEPWKLHLIGSLHQLAGSLQHHCLTDLAKKYGPIMHLKLPLSPNCRPALIFVPDNDHWREMRKVCMLELLSAKQVWSFSSIRNEEASSLVQSISSSEGHPVNLSDMIFNMQNCITARAALGKKCKHQQEFISLVEEMGKFVLLRYVTGLKPASEKIHRKMDRILEEVINDLRKKRKAAFALLTNKNNKESCHQEEEEDLVDVLLQLQESGELQIDLTNTIIKAVTLDLYFAGSETAAATTEWAMSELVRNPRAMESTGGDDDEQSGLLLHKIGMYDIPSKSRVLINAWGMWENPDCFMPDRFQGCRVDFRGNDFKFIPFGEVRECVQAYYLELHPLSLLAQLLYHFNWKLPPPSPVVLKNAFNATQEEEEQEQQQQLQLDMTEPIKLAAIKKNDLYVIAIPFIP</sequence>
<comment type="similarity">
    <text evidence="3">Belongs to the cytochrome P450 family.</text>
</comment>
<evidence type="ECO:0008006" key="14">
    <source>
        <dbReference type="Google" id="ProtNLM"/>
    </source>
</evidence>
<reference evidence="12 13" key="1">
    <citation type="journal article" date="2013" name="Nat. Genet.">
        <title>The high-quality draft genome of peach (Prunus persica) identifies unique patterns of genetic diversity, domestication and genome evolution.</title>
        <authorList>
            <consortium name="International Peach Genome Initiative"/>
            <person name="Verde I."/>
            <person name="Abbott A.G."/>
            <person name="Scalabrin S."/>
            <person name="Jung S."/>
            <person name="Shu S."/>
            <person name="Marroni F."/>
            <person name="Zhebentyayeva T."/>
            <person name="Dettori M.T."/>
            <person name="Grimwood J."/>
            <person name="Cattonaro F."/>
            <person name="Zuccolo A."/>
            <person name="Rossini L."/>
            <person name="Jenkins J."/>
            <person name="Vendramin E."/>
            <person name="Meisel L.A."/>
            <person name="Decroocq V."/>
            <person name="Sosinski B."/>
            <person name="Prochnik S."/>
            <person name="Mitros T."/>
            <person name="Policriti A."/>
            <person name="Cipriani G."/>
            <person name="Dondini L."/>
            <person name="Ficklin S."/>
            <person name="Goodstein D.M."/>
            <person name="Xuan P."/>
            <person name="Del Fabbro C."/>
            <person name="Aramini V."/>
            <person name="Copetti D."/>
            <person name="Gonzalez S."/>
            <person name="Horner D.S."/>
            <person name="Falchi R."/>
            <person name="Lucas S."/>
            <person name="Mica E."/>
            <person name="Maldonado J."/>
            <person name="Lazzari B."/>
            <person name="Bielenberg D."/>
            <person name="Pirona R."/>
            <person name="Miculan M."/>
            <person name="Barakat A."/>
            <person name="Testolin R."/>
            <person name="Stella A."/>
            <person name="Tartarini S."/>
            <person name="Tonutti P."/>
            <person name="Arus P."/>
            <person name="Orellana A."/>
            <person name="Wells C."/>
            <person name="Main D."/>
            <person name="Vizzotto G."/>
            <person name="Silva H."/>
            <person name="Salamini F."/>
            <person name="Schmutz J."/>
            <person name="Morgante M."/>
            <person name="Rokhsar D.S."/>
        </authorList>
    </citation>
    <scope>NUCLEOTIDE SEQUENCE [LARGE SCALE GENOMIC DNA]</scope>
    <source>
        <strain evidence="13">cv. Nemared</strain>
    </source>
</reference>
<evidence type="ECO:0000313" key="13">
    <source>
        <dbReference type="Proteomes" id="UP000006882"/>
    </source>
</evidence>
<dbReference type="Gramene" id="ONH95352">
    <property type="protein sequence ID" value="ONH95352"/>
    <property type="gene ID" value="PRUPE_7G066000"/>
</dbReference>
<dbReference type="GO" id="GO:0016705">
    <property type="term" value="F:oxidoreductase activity, acting on paired donors, with incorporation or reduction of molecular oxygen"/>
    <property type="evidence" value="ECO:0007669"/>
    <property type="project" value="InterPro"/>
</dbReference>
<evidence type="ECO:0000256" key="2">
    <source>
        <dbReference type="ARBA" id="ARBA00004167"/>
    </source>
</evidence>
<dbReference type="InterPro" id="IPR001128">
    <property type="entry name" value="Cyt_P450"/>
</dbReference>
<keyword evidence="11" id="KW-0472">Membrane</keyword>
<evidence type="ECO:0000256" key="6">
    <source>
        <dbReference type="ARBA" id="ARBA00022723"/>
    </source>
</evidence>
<keyword evidence="8" id="KW-0560">Oxidoreductase</keyword>
<organism evidence="12 13">
    <name type="scientific">Prunus persica</name>
    <name type="common">Peach</name>
    <name type="synonym">Amygdalus persica</name>
    <dbReference type="NCBI Taxonomy" id="3760"/>
    <lineage>
        <taxon>Eukaryota</taxon>
        <taxon>Viridiplantae</taxon>
        <taxon>Streptophyta</taxon>
        <taxon>Embryophyta</taxon>
        <taxon>Tracheophyta</taxon>
        <taxon>Spermatophyta</taxon>
        <taxon>Magnoliopsida</taxon>
        <taxon>eudicotyledons</taxon>
        <taxon>Gunneridae</taxon>
        <taxon>Pentapetalae</taxon>
        <taxon>rosids</taxon>
        <taxon>fabids</taxon>
        <taxon>Rosales</taxon>
        <taxon>Rosaceae</taxon>
        <taxon>Amygdaloideae</taxon>
        <taxon>Amygdaleae</taxon>
        <taxon>Prunus</taxon>
    </lineage>
</organism>
<dbReference type="Gene3D" id="1.10.630.10">
    <property type="entry name" value="Cytochrome P450"/>
    <property type="match status" value="2"/>
</dbReference>
<dbReference type="Pfam" id="PF00067">
    <property type="entry name" value="p450"/>
    <property type="match status" value="2"/>
</dbReference>
<dbReference type="SUPFAM" id="SSF48264">
    <property type="entry name" value="Cytochrome P450"/>
    <property type="match status" value="1"/>
</dbReference>
<evidence type="ECO:0000256" key="11">
    <source>
        <dbReference type="ARBA" id="ARBA00023136"/>
    </source>
</evidence>
<keyword evidence="6" id="KW-0479">Metal-binding</keyword>
<evidence type="ECO:0000256" key="10">
    <source>
        <dbReference type="ARBA" id="ARBA00023033"/>
    </source>
</evidence>
<dbReference type="GO" id="GO:0016020">
    <property type="term" value="C:membrane"/>
    <property type="evidence" value="ECO:0007669"/>
    <property type="project" value="UniProtKB-SubCell"/>
</dbReference>
<dbReference type="Proteomes" id="UP000006882">
    <property type="component" value="Chromosome G7"/>
</dbReference>
<keyword evidence="4" id="KW-0349">Heme</keyword>
<keyword evidence="13" id="KW-1185">Reference proteome</keyword>
<dbReference type="EMBL" id="CM007657">
    <property type="protein sequence ID" value="ONH95352.1"/>
    <property type="molecule type" value="Genomic_DNA"/>
</dbReference>
<dbReference type="InterPro" id="IPR052306">
    <property type="entry name" value="CYP450_71D"/>
</dbReference>
<comment type="cofactor">
    <cofactor evidence="1">
        <name>heme</name>
        <dbReference type="ChEBI" id="CHEBI:30413"/>
    </cofactor>
</comment>
<evidence type="ECO:0000256" key="5">
    <source>
        <dbReference type="ARBA" id="ARBA00022692"/>
    </source>
</evidence>
<evidence type="ECO:0000256" key="8">
    <source>
        <dbReference type="ARBA" id="ARBA00023002"/>
    </source>
</evidence>
<dbReference type="GO" id="GO:0005506">
    <property type="term" value="F:iron ion binding"/>
    <property type="evidence" value="ECO:0007669"/>
    <property type="project" value="InterPro"/>
</dbReference>
<evidence type="ECO:0000256" key="7">
    <source>
        <dbReference type="ARBA" id="ARBA00022989"/>
    </source>
</evidence>
<evidence type="ECO:0000313" key="12">
    <source>
        <dbReference type="EMBL" id="ONH95352.1"/>
    </source>
</evidence>
<keyword evidence="7" id="KW-1133">Transmembrane helix</keyword>
<dbReference type="eggNOG" id="KOG0156">
    <property type="taxonomic scope" value="Eukaryota"/>
</dbReference>
<dbReference type="InterPro" id="IPR036396">
    <property type="entry name" value="Cyt_P450_sf"/>
</dbReference>
<dbReference type="GO" id="GO:0004497">
    <property type="term" value="F:monooxygenase activity"/>
    <property type="evidence" value="ECO:0007669"/>
    <property type="project" value="UniProtKB-KW"/>
</dbReference>
<evidence type="ECO:0000256" key="9">
    <source>
        <dbReference type="ARBA" id="ARBA00023004"/>
    </source>
</evidence>
<protein>
    <recommendedName>
        <fullName evidence="14">Cytochrome P450</fullName>
    </recommendedName>
</protein>
<dbReference type="InterPro" id="IPR002401">
    <property type="entry name" value="Cyt_P450_E_grp-I"/>
</dbReference>
<evidence type="ECO:0000256" key="1">
    <source>
        <dbReference type="ARBA" id="ARBA00001971"/>
    </source>
</evidence>
<accession>A0A251N7P9</accession>
<comment type="subcellular location">
    <subcellularLocation>
        <location evidence="2">Membrane</location>
        <topology evidence="2">Single-pass membrane protein</topology>
    </subcellularLocation>
</comment>
<dbReference type="PANTHER" id="PTHR47953:SF19">
    <property type="entry name" value="OS06G0641600 PROTEIN"/>
    <property type="match status" value="1"/>
</dbReference>
<keyword evidence="9" id="KW-0408">Iron</keyword>
<proteinExistence type="inferred from homology"/>
<dbReference type="AlphaFoldDB" id="A0A251N7P9"/>
<dbReference type="GO" id="GO:0020037">
    <property type="term" value="F:heme binding"/>
    <property type="evidence" value="ECO:0007669"/>
    <property type="project" value="InterPro"/>
</dbReference>
<keyword evidence="10" id="KW-0503">Monooxygenase</keyword>
<dbReference type="PRINTS" id="PR00463">
    <property type="entry name" value="EP450I"/>
</dbReference>
<name>A0A251N7P9_PRUPE</name>
<gene>
    <name evidence="12" type="ORF">PRUPE_7G066000</name>
</gene>
<evidence type="ECO:0000256" key="4">
    <source>
        <dbReference type="ARBA" id="ARBA00022617"/>
    </source>
</evidence>
<keyword evidence="5" id="KW-0812">Transmembrane</keyword>